<keyword evidence="5 11" id="KW-0812">Transmembrane</keyword>
<dbReference type="Proteomes" id="UP000094043">
    <property type="component" value="Chromosome 3"/>
</dbReference>
<dbReference type="PANTHER" id="PTHR21072">
    <property type="entry name" value="GPI TRANSAMIDASE COMPONENT PIG-S"/>
    <property type="match status" value="1"/>
</dbReference>
<keyword evidence="6" id="KW-0256">Endoplasmic reticulum</keyword>
<evidence type="ECO:0000256" key="5">
    <source>
        <dbReference type="ARBA" id="ARBA00022692"/>
    </source>
</evidence>
<evidence type="ECO:0000256" key="4">
    <source>
        <dbReference type="ARBA" id="ARBA00022502"/>
    </source>
</evidence>
<comment type="subcellular location">
    <subcellularLocation>
        <location evidence="1">Endoplasmic reticulum membrane</location>
        <topology evidence="1">Multi-pass membrane protein</topology>
    </subcellularLocation>
</comment>
<dbReference type="RefSeq" id="XP_066068599.1">
    <property type="nucleotide sequence ID" value="XM_066212502.1"/>
</dbReference>
<gene>
    <name evidence="12" type="ORF">L203_103096</name>
</gene>
<dbReference type="GO" id="GO:0016255">
    <property type="term" value="P:attachment of GPI anchor to protein"/>
    <property type="evidence" value="ECO:0007669"/>
    <property type="project" value="InterPro"/>
</dbReference>
<evidence type="ECO:0000256" key="9">
    <source>
        <dbReference type="ARBA" id="ARBA00023180"/>
    </source>
</evidence>
<name>A0AAJ8JT27_9TREE</name>
<keyword evidence="8 11" id="KW-0472">Membrane</keyword>
<dbReference type="AlphaFoldDB" id="A0AAJ8JT27"/>
<accession>A0AAJ8JT27</accession>
<feature type="transmembrane region" description="Helical" evidence="11">
    <location>
        <begin position="557"/>
        <end position="576"/>
    </location>
</feature>
<evidence type="ECO:0000256" key="8">
    <source>
        <dbReference type="ARBA" id="ARBA00023136"/>
    </source>
</evidence>
<comment type="pathway">
    <text evidence="2">Glycolipid biosynthesis; glycosylphosphatidylinositol-anchor biosynthesis.</text>
</comment>
<comment type="similarity">
    <text evidence="3">Belongs to the PIGS family.</text>
</comment>
<dbReference type="KEGG" id="cdep:91087307"/>
<evidence type="ECO:0000256" key="2">
    <source>
        <dbReference type="ARBA" id="ARBA00004687"/>
    </source>
</evidence>
<reference evidence="12" key="3">
    <citation type="submission" date="2024-01" db="EMBL/GenBank/DDBJ databases">
        <authorList>
            <person name="Coelho M.A."/>
            <person name="David-Palma M."/>
            <person name="Shea T."/>
            <person name="Sun S."/>
            <person name="Cuomo C.A."/>
            <person name="Heitman J."/>
        </authorList>
    </citation>
    <scope>NUCLEOTIDE SEQUENCE</scope>
    <source>
        <strain evidence="12">CBS 7841</strain>
    </source>
</reference>
<dbReference type="PANTHER" id="PTHR21072:SF13">
    <property type="entry name" value="GPI TRANSAMIDASE COMPONENT PIG-S"/>
    <property type="match status" value="1"/>
</dbReference>
<dbReference type="GO" id="GO:0042765">
    <property type="term" value="C:GPI-anchor transamidase complex"/>
    <property type="evidence" value="ECO:0007669"/>
    <property type="project" value="InterPro"/>
</dbReference>
<feature type="region of interest" description="Disordered" evidence="10">
    <location>
        <begin position="591"/>
        <end position="627"/>
    </location>
</feature>
<evidence type="ECO:0000313" key="12">
    <source>
        <dbReference type="EMBL" id="WVN87899.1"/>
    </source>
</evidence>
<protein>
    <recommendedName>
        <fullName evidence="14">Phosphatidylinositol glycan, class S</fullName>
    </recommendedName>
</protein>
<keyword evidence="13" id="KW-1185">Reference proteome</keyword>
<dbReference type="InterPro" id="IPR019540">
    <property type="entry name" value="PtdIno-glycan_biosynth_class_S"/>
</dbReference>
<evidence type="ECO:0000256" key="1">
    <source>
        <dbReference type="ARBA" id="ARBA00004477"/>
    </source>
</evidence>
<keyword evidence="4" id="KW-0337">GPI-anchor biosynthesis</keyword>
<feature type="compositionally biased region" description="Basic and acidic residues" evidence="10">
    <location>
        <begin position="591"/>
        <end position="619"/>
    </location>
</feature>
<dbReference type="EMBL" id="CP143786">
    <property type="protein sequence ID" value="WVN87899.1"/>
    <property type="molecule type" value="Genomic_DNA"/>
</dbReference>
<evidence type="ECO:0000256" key="7">
    <source>
        <dbReference type="ARBA" id="ARBA00022989"/>
    </source>
</evidence>
<keyword evidence="9" id="KW-0325">Glycoprotein</keyword>
<evidence type="ECO:0000256" key="11">
    <source>
        <dbReference type="SAM" id="Phobius"/>
    </source>
</evidence>
<dbReference type="Pfam" id="PF10510">
    <property type="entry name" value="PIG-S"/>
    <property type="match status" value="1"/>
</dbReference>
<evidence type="ECO:0000313" key="13">
    <source>
        <dbReference type="Proteomes" id="UP000094043"/>
    </source>
</evidence>
<reference evidence="12" key="1">
    <citation type="submission" date="2016-06" db="EMBL/GenBank/DDBJ databases">
        <authorList>
            <person name="Cuomo C."/>
            <person name="Litvintseva A."/>
            <person name="Heitman J."/>
            <person name="Chen Y."/>
            <person name="Sun S."/>
            <person name="Springer D."/>
            <person name="Dromer F."/>
            <person name="Young S."/>
            <person name="Zeng Q."/>
            <person name="Chapman S."/>
            <person name="Gujja S."/>
            <person name="Saif S."/>
            <person name="Birren B."/>
        </authorList>
    </citation>
    <scope>NUCLEOTIDE SEQUENCE</scope>
    <source>
        <strain evidence="12">CBS 7841</strain>
    </source>
</reference>
<feature type="transmembrane region" description="Helical" evidence="11">
    <location>
        <begin position="21"/>
        <end position="40"/>
    </location>
</feature>
<evidence type="ECO:0000256" key="10">
    <source>
        <dbReference type="SAM" id="MobiDB-lite"/>
    </source>
</evidence>
<organism evidence="12 13">
    <name type="scientific">Cryptococcus depauperatus CBS 7841</name>
    <dbReference type="NCBI Taxonomy" id="1295531"/>
    <lineage>
        <taxon>Eukaryota</taxon>
        <taxon>Fungi</taxon>
        <taxon>Dikarya</taxon>
        <taxon>Basidiomycota</taxon>
        <taxon>Agaricomycotina</taxon>
        <taxon>Tremellomycetes</taxon>
        <taxon>Tremellales</taxon>
        <taxon>Cryptococcaceae</taxon>
        <taxon>Cryptococcus</taxon>
    </lineage>
</organism>
<reference evidence="12" key="2">
    <citation type="journal article" date="2022" name="Elife">
        <title>Obligate sexual reproduction of a homothallic fungus closely related to the Cryptococcus pathogenic species complex.</title>
        <authorList>
            <person name="Passer A.R."/>
            <person name="Clancey S.A."/>
            <person name="Shea T."/>
            <person name="David-Palma M."/>
            <person name="Averette A.F."/>
            <person name="Boekhout T."/>
            <person name="Porcel B.M."/>
            <person name="Nowrousian M."/>
            <person name="Cuomo C.A."/>
            <person name="Sun S."/>
            <person name="Heitman J."/>
            <person name="Coelho M.A."/>
        </authorList>
    </citation>
    <scope>NUCLEOTIDE SEQUENCE</scope>
    <source>
        <strain evidence="12">CBS 7841</strain>
    </source>
</reference>
<proteinExistence type="inferred from homology"/>
<dbReference type="GeneID" id="91087307"/>
<evidence type="ECO:0008006" key="14">
    <source>
        <dbReference type="Google" id="ProtNLM"/>
    </source>
</evidence>
<keyword evidence="7 11" id="KW-1133">Transmembrane helix</keyword>
<sequence>MTLKTPKEVTETINPSGSRRLVLILCFPLFFLLAIPFWWYTTSIERLALPESRILALNNIVLPTPRAQILITADSDAFPPPAPGRKKFETKTILENLGKEVVKGVDGIYARDPESRRNTRWWDLVYNVDEYHQSPPMKVHFRLSQYANTSFPLEPYVQPPETGLMTSGNSAGTLVIPVHPDQIGDRNLKLHYKITLINAILSVFPSKVPKIPLRALSYTPNITLSFVLLNEDATEGSYVRSWDIQDAIRHHFLPHLEPLKHVFNFSIESQVLYHAPLSFEPIPGYVSQDRRESTLDEAVDVIKNANKINEKELAEAVEDMYAEQRQKTWFVSDEQMKIFVNAEKWSLDSASTNNPVLRFLLYVPSARHRPMQLATENTAQSFLLPQYGGVVLLNPSIPSSDISVFHLSMSALTPSFHLFTQHLYSLLALPALPYASNKLNTPPPLSPLQPPNDLIQPLTPWQVYQIMLARSKENCEETIKTLNGIVKLVRKIREMKVGQGVKAIVTGAVEKLELVQSTSMSVSEVFTLTREAVGLANQAFFDPSMMGLLYFPNEHKVAVYTPLFAPISIPLIIGLLRELIARKKRRQAKKKESEIAGREFPTEADTEREKGIISPKEIEVQSTEAPELSLDSIQTLRSRKVRL</sequence>
<evidence type="ECO:0000256" key="6">
    <source>
        <dbReference type="ARBA" id="ARBA00022824"/>
    </source>
</evidence>
<evidence type="ECO:0000256" key="3">
    <source>
        <dbReference type="ARBA" id="ARBA00005316"/>
    </source>
</evidence>
<dbReference type="GO" id="GO:0006506">
    <property type="term" value="P:GPI anchor biosynthetic process"/>
    <property type="evidence" value="ECO:0007669"/>
    <property type="project" value="UniProtKB-KW"/>
</dbReference>